<comment type="similarity">
    <text evidence="2">Belongs to the DeoC/FbaB aldolase family. DeoC type 2 subfamily.</text>
</comment>
<comment type="pathway">
    <text evidence="1">Carbohydrate degradation; 2-deoxy-D-ribose 1-phosphate degradation; D-glyceraldehyde 3-phosphate and acetaldehyde from 2-deoxy-alpha-D-ribose 1-phosphate: step 2/2.</text>
</comment>
<dbReference type="AlphaFoldDB" id="K1SHD8"/>
<dbReference type="Pfam" id="PF01791">
    <property type="entry name" value="DeoC"/>
    <property type="match status" value="1"/>
</dbReference>
<keyword evidence="5" id="KW-0704">Schiff base</keyword>
<evidence type="ECO:0000256" key="3">
    <source>
        <dbReference type="ARBA" id="ARBA00012515"/>
    </source>
</evidence>
<evidence type="ECO:0000256" key="6">
    <source>
        <dbReference type="ARBA" id="ARBA00031814"/>
    </source>
</evidence>
<dbReference type="Gene3D" id="3.20.20.70">
    <property type="entry name" value="Aldolase class I"/>
    <property type="match status" value="1"/>
</dbReference>
<dbReference type="CDD" id="cd00959">
    <property type="entry name" value="DeoC"/>
    <property type="match status" value="1"/>
</dbReference>
<sequence>AAVRNHTPEVYKLCYSAVDLTTLSCTDSVESVTEFAGKAVKFYQQFPHLPNVASICIYPPFVETVGVVVDGTDMRITSVAGGFPSSQTFLEVKVLEVAMAVENGADEIDIVLNVGKMLEGHYDEVANEVEVIRTEMSPEVVLKVIIESGALKTPDLIRKASLLSMFAGADFVKTSTGKIDVSATPEAAVVMCQAIRDYYRKTGRKVGFKPAGGVRSAEDAALYYTIVEEILGKEWLTPELFRIGASSAANNLLTAIEGREVKFF</sequence>
<dbReference type="EMBL" id="AJWZ01008784">
    <property type="protein sequence ID" value="EKC53155.1"/>
    <property type="molecule type" value="Genomic_DNA"/>
</dbReference>
<reference evidence="9" key="1">
    <citation type="journal article" date="2013" name="Environ. Microbiol.">
        <title>Microbiota from the distal guts of lean and obese adolescents exhibit partial functional redundancy besides clear differences in community structure.</title>
        <authorList>
            <person name="Ferrer M."/>
            <person name="Ruiz A."/>
            <person name="Lanza F."/>
            <person name="Haange S.B."/>
            <person name="Oberbach A."/>
            <person name="Till H."/>
            <person name="Bargiela R."/>
            <person name="Campoy C."/>
            <person name="Segura M.T."/>
            <person name="Richter M."/>
            <person name="von Bergen M."/>
            <person name="Seifert J."/>
            <person name="Suarez A."/>
        </authorList>
    </citation>
    <scope>NUCLEOTIDE SEQUENCE</scope>
</reference>
<dbReference type="SUPFAM" id="SSF51569">
    <property type="entry name" value="Aldolase"/>
    <property type="match status" value="1"/>
</dbReference>
<evidence type="ECO:0000313" key="9">
    <source>
        <dbReference type="EMBL" id="EKC53155.1"/>
    </source>
</evidence>
<accession>K1SHD8</accession>
<evidence type="ECO:0000256" key="2">
    <source>
        <dbReference type="ARBA" id="ARBA00009473"/>
    </source>
</evidence>
<evidence type="ECO:0000256" key="5">
    <source>
        <dbReference type="ARBA" id="ARBA00023270"/>
    </source>
</evidence>
<protein>
    <recommendedName>
        <fullName evidence="3">deoxyribose-phosphate aldolase</fullName>
        <ecNumber evidence="3">4.1.2.4</ecNumber>
    </recommendedName>
    <alternativeName>
        <fullName evidence="7">2-deoxy-D-ribose 5-phosphate aldolase</fullName>
    </alternativeName>
    <alternativeName>
        <fullName evidence="6">Phosphodeoxyriboaldolase</fullName>
    </alternativeName>
</protein>
<feature type="non-terminal residue" evidence="9">
    <location>
        <position position="1"/>
    </location>
</feature>
<comment type="catalytic activity">
    <reaction evidence="8">
        <text>2-deoxy-D-ribose 5-phosphate = D-glyceraldehyde 3-phosphate + acetaldehyde</text>
        <dbReference type="Rhea" id="RHEA:12821"/>
        <dbReference type="ChEBI" id="CHEBI:15343"/>
        <dbReference type="ChEBI" id="CHEBI:59776"/>
        <dbReference type="ChEBI" id="CHEBI:62877"/>
        <dbReference type="EC" id="4.1.2.4"/>
    </reaction>
</comment>
<dbReference type="EC" id="4.1.2.4" evidence="3"/>
<gene>
    <name evidence="9" type="ORF">OBE_12734</name>
</gene>
<organism evidence="9">
    <name type="scientific">human gut metagenome</name>
    <dbReference type="NCBI Taxonomy" id="408170"/>
    <lineage>
        <taxon>unclassified sequences</taxon>
        <taxon>metagenomes</taxon>
        <taxon>organismal metagenomes</taxon>
    </lineage>
</organism>
<dbReference type="GO" id="GO:0004139">
    <property type="term" value="F:deoxyribose-phosphate aldolase activity"/>
    <property type="evidence" value="ECO:0007669"/>
    <property type="project" value="UniProtKB-EC"/>
</dbReference>
<dbReference type="PIRSF" id="PIRSF001357">
    <property type="entry name" value="DeoC"/>
    <property type="match status" value="1"/>
</dbReference>
<evidence type="ECO:0000256" key="8">
    <source>
        <dbReference type="ARBA" id="ARBA00048791"/>
    </source>
</evidence>
<dbReference type="PANTHER" id="PTHR10889">
    <property type="entry name" value="DEOXYRIBOSE-PHOSPHATE ALDOLASE"/>
    <property type="match status" value="1"/>
</dbReference>
<dbReference type="GO" id="GO:0009264">
    <property type="term" value="P:deoxyribonucleotide catabolic process"/>
    <property type="evidence" value="ECO:0007669"/>
    <property type="project" value="InterPro"/>
</dbReference>
<evidence type="ECO:0000256" key="1">
    <source>
        <dbReference type="ARBA" id="ARBA00004816"/>
    </source>
</evidence>
<dbReference type="InterPro" id="IPR002915">
    <property type="entry name" value="DeoC/FbaB/LacD_aldolase"/>
</dbReference>
<dbReference type="InterPro" id="IPR013785">
    <property type="entry name" value="Aldolase_TIM"/>
</dbReference>
<keyword evidence="4" id="KW-0456">Lyase</keyword>
<comment type="caution">
    <text evidence="9">The sequence shown here is derived from an EMBL/GenBank/DDBJ whole genome shotgun (WGS) entry which is preliminary data.</text>
</comment>
<evidence type="ECO:0000256" key="4">
    <source>
        <dbReference type="ARBA" id="ARBA00023239"/>
    </source>
</evidence>
<evidence type="ECO:0000256" key="7">
    <source>
        <dbReference type="ARBA" id="ARBA00032755"/>
    </source>
</evidence>
<name>K1SHD8_9ZZZZ</name>
<dbReference type="NCBIfam" id="TIGR00126">
    <property type="entry name" value="deoC"/>
    <property type="match status" value="1"/>
</dbReference>
<dbReference type="PANTHER" id="PTHR10889:SF3">
    <property type="entry name" value="DEOXYRIBOSE-PHOSPHATE ALDOLASE"/>
    <property type="match status" value="1"/>
</dbReference>
<dbReference type="SMART" id="SM01133">
    <property type="entry name" value="DeoC"/>
    <property type="match status" value="1"/>
</dbReference>
<dbReference type="InterPro" id="IPR011343">
    <property type="entry name" value="DeoC"/>
</dbReference>
<dbReference type="GO" id="GO:0016052">
    <property type="term" value="P:carbohydrate catabolic process"/>
    <property type="evidence" value="ECO:0007669"/>
    <property type="project" value="TreeGrafter"/>
</dbReference>
<dbReference type="GO" id="GO:0005737">
    <property type="term" value="C:cytoplasm"/>
    <property type="evidence" value="ECO:0007669"/>
    <property type="project" value="InterPro"/>
</dbReference>
<proteinExistence type="inferred from homology"/>